<evidence type="ECO:0008006" key="5">
    <source>
        <dbReference type="Google" id="ProtNLM"/>
    </source>
</evidence>
<evidence type="ECO:0000256" key="2">
    <source>
        <dbReference type="SAM" id="Phobius"/>
    </source>
</evidence>
<dbReference type="Proteomes" id="UP000192872">
    <property type="component" value="Unassembled WGS sequence"/>
</dbReference>
<dbReference type="Pfam" id="PF07386">
    <property type="entry name" value="DUF1499"/>
    <property type="match status" value="1"/>
</dbReference>
<evidence type="ECO:0000313" key="4">
    <source>
        <dbReference type="Proteomes" id="UP000192872"/>
    </source>
</evidence>
<evidence type="ECO:0000256" key="1">
    <source>
        <dbReference type="SAM" id="MobiDB-lite"/>
    </source>
</evidence>
<dbReference type="AlphaFoldDB" id="A0A1W9HR00"/>
<feature type="transmembrane region" description="Helical" evidence="2">
    <location>
        <begin position="107"/>
        <end position="130"/>
    </location>
</feature>
<name>A0A1W9HR00_9HYPH</name>
<protein>
    <recommendedName>
        <fullName evidence="5">DUF1499 domain-containing protein</fullName>
    </recommendedName>
</protein>
<keyword evidence="2" id="KW-0812">Transmembrane</keyword>
<dbReference type="InterPro" id="IPR010865">
    <property type="entry name" value="DUF1499"/>
</dbReference>
<dbReference type="STRING" id="1827387.A4S15_02900"/>
<proteinExistence type="predicted"/>
<comment type="caution">
    <text evidence="3">The sequence shown here is derived from an EMBL/GenBank/DDBJ whole genome shotgun (WGS) entry which is preliminary data.</text>
</comment>
<reference evidence="3 4" key="1">
    <citation type="journal article" date="2017" name="Water Res.">
        <title>Comammox in drinking water systems.</title>
        <authorList>
            <person name="Wang Y."/>
            <person name="Ma L."/>
            <person name="Mao Y."/>
            <person name="Jiang X."/>
            <person name="Xia Y."/>
            <person name="Yu K."/>
            <person name="Li B."/>
            <person name="Zhang T."/>
        </authorList>
    </citation>
    <scope>NUCLEOTIDE SEQUENCE [LARGE SCALE GENOMIC DNA]</scope>
    <source>
        <strain evidence="3">SG_bin8</strain>
    </source>
</reference>
<sequence>MNFAPAHGTTGPPDNGGCLDMTMLTFGRAWTLAPQRSTHLAVWSRRFGTLSVPMAVFGVVFHRAGAADGDAGIAVLGAFVACALLGLVCGVLALMRIWTEGYDGARFAMIGIIWSLAVLVIPATLLPAILTLPHLRQATTDFDDPPAFNAALRDHPVDGRAAGLLPPQQKALQSEAYPTVVPLRIDVSAPEAFALALQIAESNGWRIIERKAPEEILTPAPGRAQRARPTTRSRTAPRPPAPEQEARRPADPNAIKDYTPGIIEAVARTRFYGFRDDVVIRITAMQRESRIDMRSASRSGSFDLGTNARRIVDFLAELRDRAAER</sequence>
<feature type="transmembrane region" description="Helical" evidence="2">
    <location>
        <begin position="71"/>
        <end position="95"/>
    </location>
</feature>
<evidence type="ECO:0000313" key="3">
    <source>
        <dbReference type="EMBL" id="OQW49677.1"/>
    </source>
</evidence>
<keyword evidence="2" id="KW-1133">Transmembrane helix</keyword>
<gene>
    <name evidence="3" type="ORF">A4S15_02900</name>
</gene>
<keyword evidence="2" id="KW-0472">Membrane</keyword>
<accession>A0A1W9HR00</accession>
<dbReference type="EMBL" id="LWDL01000031">
    <property type="protein sequence ID" value="OQW49677.1"/>
    <property type="molecule type" value="Genomic_DNA"/>
</dbReference>
<organism evidence="3 4">
    <name type="scientific">Candidatus Raskinella chloraquaticus</name>
    <dbReference type="NCBI Taxonomy" id="1951219"/>
    <lineage>
        <taxon>Bacteria</taxon>
        <taxon>Pseudomonadati</taxon>
        <taxon>Pseudomonadota</taxon>
        <taxon>Alphaproteobacteria</taxon>
        <taxon>Hyphomicrobiales</taxon>
        <taxon>Phreatobacteraceae</taxon>
        <taxon>Candidatus Raskinella</taxon>
    </lineage>
</organism>
<feature type="region of interest" description="Disordered" evidence="1">
    <location>
        <begin position="216"/>
        <end position="256"/>
    </location>
</feature>